<sequence>MIMLYLLQINISLASQFGQATSKQIWLALISYFTYSQLFIIVSIDAVTSVTLDKLFHRDGTKWVKTKRFAG</sequence>
<keyword evidence="3" id="KW-1185">Reference proteome</keyword>
<keyword evidence="1" id="KW-1133">Transmembrane helix</keyword>
<keyword evidence="1" id="KW-0812">Transmembrane</keyword>
<evidence type="ECO:0000256" key="1">
    <source>
        <dbReference type="SAM" id="Phobius"/>
    </source>
</evidence>
<comment type="caution">
    <text evidence="2">The sequence shown here is derived from an EMBL/GenBank/DDBJ whole genome shotgun (WGS) entry which is preliminary data.</text>
</comment>
<name>I0SFF6_STRAP</name>
<accession>I0SFF6</accession>
<proteinExistence type="predicted"/>
<keyword evidence="1" id="KW-0472">Membrane</keyword>
<evidence type="ECO:0000313" key="2">
    <source>
        <dbReference type="EMBL" id="EID22109.1"/>
    </source>
</evidence>
<evidence type="ECO:0000313" key="3">
    <source>
        <dbReference type="Proteomes" id="UP000003245"/>
    </source>
</evidence>
<dbReference type="PATRIC" id="fig|1095729.3.peg.966"/>
<dbReference type="EMBL" id="AICP01000037">
    <property type="protein sequence ID" value="EID22109.1"/>
    <property type="molecule type" value="Genomic_DNA"/>
</dbReference>
<dbReference type="AlphaFoldDB" id="I0SFF6"/>
<gene>
    <name evidence="2" type="ORF">HMPREF1043_1009</name>
</gene>
<organism evidence="2 3">
    <name type="scientific">Streptococcus anginosus subsp. whileyi CCUG 39159</name>
    <dbReference type="NCBI Taxonomy" id="1095729"/>
    <lineage>
        <taxon>Bacteria</taxon>
        <taxon>Bacillati</taxon>
        <taxon>Bacillota</taxon>
        <taxon>Bacilli</taxon>
        <taxon>Lactobacillales</taxon>
        <taxon>Streptococcaceae</taxon>
        <taxon>Streptococcus</taxon>
        <taxon>Streptococcus anginosus group</taxon>
    </lineage>
</organism>
<protein>
    <submittedName>
        <fullName evidence="2">Uncharacterized protein</fullName>
    </submittedName>
</protein>
<dbReference type="Proteomes" id="UP000003245">
    <property type="component" value="Unassembled WGS sequence"/>
</dbReference>
<feature type="transmembrane region" description="Helical" evidence="1">
    <location>
        <begin position="32"/>
        <end position="52"/>
    </location>
</feature>
<reference evidence="2 3" key="1">
    <citation type="submission" date="2012-01" db="EMBL/GenBank/DDBJ databases">
        <authorList>
            <person name="Harkins D.M."/>
            <person name="Madupu R."/>
            <person name="Durkin A.S."/>
            <person name="Torralba M."/>
            <person name="Methe B."/>
            <person name="Sutton G.G."/>
            <person name="Nelson K.E."/>
        </authorList>
    </citation>
    <scope>NUCLEOTIDE SEQUENCE [LARGE SCALE GENOMIC DNA]</scope>
    <source>
        <strain evidence="2 3">CCUG 39159</strain>
    </source>
</reference>